<dbReference type="EMBL" id="GL945437">
    <property type="protein sequence ID" value="EGO22677.1"/>
    <property type="molecule type" value="Genomic_DNA"/>
</dbReference>
<dbReference type="OrthoDB" id="5537330at2759"/>
<dbReference type="RefSeq" id="XP_007321215.1">
    <property type="nucleotide sequence ID" value="XM_007321153.1"/>
</dbReference>
<dbReference type="HOGENOM" id="CLU_065389_3_1_1"/>
<proteinExistence type="predicted"/>
<name>F8P3E6_SERL9</name>
<dbReference type="Gene3D" id="1.20.1290.10">
    <property type="entry name" value="AhpD-like"/>
    <property type="match status" value="1"/>
</dbReference>
<evidence type="ECO:0000313" key="1">
    <source>
        <dbReference type="EMBL" id="EGO22677.1"/>
    </source>
</evidence>
<protein>
    <recommendedName>
        <fullName evidence="2">Carboxymuconolactone decarboxylase-like domain-containing protein</fullName>
    </recommendedName>
</protein>
<gene>
    <name evidence="1" type="ORF">SERLADRAFT_473797</name>
</gene>
<dbReference type="SUPFAM" id="SSF69118">
    <property type="entry name" value="AhpD-like"/>
    <property type="match status" value="1"/>
</dbReference>
<dbReference type="AlphaFoldDB" id="F8P3E6"/>
<evidence type="ECO:0008006" key="2">
    <source>
        <dbReference type="Google" id="ProtNLM"/>
    </source>
</evidence>
<dbReference type="PANTHER" id="PTHR28180">
    <property type="entry name" value="CONSERVED MITOCHONDRIAL PROTEIN-RELATED"/>
    <property type="match status" value="1"/>
</dbReference>
<dbReference type="InterPro" id="IPR029032">
    <property type="entry name" value="AhpD-like"/>
</dbReference>
<dbReference type="InterPro" id="IPR052999">
    <property type="entry name" value="PTS1_Protein"/>
</dbReference>
<sequence length="233" mass="25693">MVDIATPDFLSHLKSLYPEGPSYIRNPWYAVSAIAFSASNQPEAVPLVLRYALNDLDSLLSPQEDRLYLARKIRDMVFKSGMISGFPKVINALGALHSATPEDLRDAQPLRDTSLSTEDITRAGQEFFDQTYGETASTVQPFLRAIYPDLEFYVTSFAYGFGYAFMDVTSPMETSFAMIAALIATDTPRQIEWHLGGALRNGASVAEVKAVRQISIEIAQASGIVWKGDIPDL</sequence>
<organism>
    <name type="scientific">Serpula lacrymans var. lacrymans (strain S7.9)</name>
    <name type="common">Dry rot fungus</name>
    <dbReference type="NCBI Taxonomy" id="578457"/>
    <lineage>
        <taxon>Eukaryota</taxon>
        <taxon>Fungi</taxon>
        <taxon>Dikarya</taxon>
        <taxon>Basidiomycota</taxon>
        <taxon>Agaricomycotina</taxon>
        <taxon>Agaricomycetes</taxon>
        <taxon>Agaricomycetidae</taxon>
        <taxon>Boletales</taxon>
        <taxon>Coniophorineae</taxon>
        <taxon>Serpulaceae</taxon>
        <taxon>Serpula</taxon>
    </lineage>
</organism>
<dbReference type="GeneID" id="18820371"/>
<dbReference type="Proteomes" id="UP000008064">
    <property type="component" value="Unassembled WGS sequence"/>
</dbReference>
<accession>F8P3E6</accession>
<dbReference type="KEGG" id="sla:SERLADRAFT_473797"/>
<reference evidence="1" key="1">
    <citation type="submission" date="2011-04" db="EMBL/GenBank/DDBJ databases">
        <title>Evolution of plant cell wall degrading machinery underlies the functional diversity of forest fungi.</title>
        <authorList>
            <consortium name="US DOE Joint Genome Institute (JGI-PGF)"/>
            <person name="Eastwood D.C."/>
            <person name="Floudas D."/>
            <person name="Binder M."/>
            <person name="Majcherczyk A."/>
            <person name="Schneider P."/>
            <person name="Aerts A."/>
            <person name="Asiegbu F.O."/>
            <person name="Baker S.E."/>
            <person name="Barry K."/>
            <person name="Bendiksby M."/>
            <person name="Blumentritt M."/>
            <person name="Coutinho P.M."/>
            <person name="Cullen D."/>
            <person name="Cullen D."/>
            <person name="Gathman A."/>
            <person name="Goodell B."/>
            <person name="Henrissat B."/>
            <person name="Ihrmark K."/>
            <person name="Kauserud H."/>
            <person name="Kohler A."/>
            <person name="LaButti K."/>
            <person name="Lapidus A."/>
            <person name="Lavin J.L."/>
            <person name="Lee Y.-H."/>
            <person name="Lindquist E."/>
            <person name="Lilly W."/>
            <person name="Lucas S."/>
            <person name="Morin E."/>
            <person name="Murat C."/>
            <person name="Oguiza J.A."/>
            <person name="Park J."/>
            <person name="Pisabarro A.G."/>
            <person name="Riley R."/>
            <person name="Rosling A."/>
            <person name="Salamov A."/>
            <person name="Schmidt O."/>
            <person name="Schmutz J."/>
            <person name="Skrede I."/>
            <person name="Stenlid J."/>
            <person name="Wiebenga A."/>
            <person name="Xie X."/>
            <person name="Kues U."/>
            <person name="Hibbett D.S."/>
            <person name="Hoffmeister D."/>
            <person name="Hogberg N."/>
            <person name="Martin F."/>
            <person name="Grigoriev I.V."/>
            <person name="Watkinson S.C."/>
        </authorList>
    </citation>
    <scope>NUCLEOTIDE SEQUENCE</scope>
    <source>
        <strain evidence="1">S7.9</strain>
    </source>
</reference>
<dbReference type="PANTHER" id="PTHR28180:SF2">
    <property type="entry name" value="PEROXISOMAL PROTEIN 2"/>
    <property type="match status" value="1"/>
</dbReference>